<evidence type="ECO:0000256" key="4">
    <source>
        <dbReference type="ARBA" id="ARBA00023136"/>
    </source>
</evidence>
<dbReference type="EMBL" id="BN001308">
    <property type="protein sequence ID" value="CBF87362.1"/>
    <property type="molecule type" value="Genomic_DNA"/>
</dbReference>
<dbReference type="OMA" id="WMIFDRR"/>
<evidence type="ECO:0000256" key="5">
    <source>
        <dbReference type="SAM" id="Phobius"/>
    </source>
</evidence>
<evidence type="ECO:0000313" key="7">
    <source>
        <dbReference type="Proteomes" id="UP000000560"/>
    </source>
</evidence>
<evidence type="ECO:0000256" key="3">
    <source>
        <dbReference type="ARBA" id="ARBA00022989"/>
    </source>
</evidence>
<keyword evidence="4 5" id="KW-0472">Membrane</keyword>
<comment type="subcellular location">
    <subcellularLocation>
        <location evidence="1">Membrane</location>
        <topology evidence="1">Multi-pass membrane protein</topology>
    </subcellularLocation>
</comment>
<dbReference type="SUPFAM" id="SSF144083">
    <property type="entry name" value="Magnesium transport protein CorA, transmembrane region"/>
    <property type="match status" value="1"/>
</dbReference>
<keyword evidence="7" id="KW-1185">Reference proteome</keyword>
<evidence type="ECO:0000313" key="6">
    <source>
        <dbReference type="EMBL" id="CBF87362.1"/>
    </source>
</evidence>
<feature type="transmembrane region" description="Helical" evidence="5">
    <location>
        <begin position="53"/>
        <end position="74"/>
    </location>
</feature>
<dbReference type="Proteomes" id="UP000000560">
    <property type="component" value="Chromosome VIII"/>
</dbReference>
<accession>C8VQQ4</accession>
<dbReference type="GeneID" id="74896845"/>
<dbReference type="InParanoid" id="C8VQQ4"/>
<dbReference type="GO" id="GO:0046873">
    <property type="term" value="F:metal ion transmembrane transporter activity"/>
    <property type="evidence" value="ECO:0007669"/>
    <property type="project" value="InterPro"/>
</dbReference>
<feature type="transmembrane region" description="Helical" evidence="5">
    <location>
        <begin position="12"/>
        <end position="33"/>
    </location>
</feature>
<dbReference type="InterPro" id="IPR002523">
    <property type="entry name" value="MgTranspt_CorA/ZnTranspt_ZntB"/>
</dbReference>
<organism evidence="6 7">
    <name type="scientific">Emericella nidulans (strain FGSC A4 / ATCC 38163 / CBS 112.46 / NRRL 194 / M139)</name>
    <name type="common">Aspergillus nidulans</name>
    <dbReference type="NCBI Taxonomy" id="227321"/>
    <lineage>
        <taxon>Eukaryota</taxon>
        <taxon>Fungi</taxon>
        <taxon>Dikarya</taxon>
        <taxon>Ascomycota</taxon>
        <taxon>Pezizomycotina</taxon>
        <taxon>Eurotiomycetes</taxon>
        <taxon>Eurotiomycetidae</taxon>
        <taxon>Eurotiales</taxon>
        <taxon>Aspergillaceae</taxon>
        <taxon>Aspergillus</taxon>
        <taxon>Aspergillus subgen. Nidulantes</taxon>
    </lineage>
</organism>
<proteinExistence type="predicted"/>
<keyword evidence="2 5" id="KW-0812">Transmembrane</keyword>
<protein>
    <submittedName>
        <fullName evidence="6">Uncharacterized protein</fullName>
    </submittedName>
</protein>
<name>C8VQQ4_EMENI</name>
<dbReference type="Gene3D" id="1.20.58.340">
    <property type="entry name" value="Magnesium transport protein CorA, transmembrane region"/>
    <property type="match status" value="1"/>
</dbReference>
<dbReference type="RefSeq" id="XP_050468960.1">
    <property type="nucleotide sequence ID" value="XM_050613120.1"/>
</dbReference>
<dbReference type="HOGENOM" id="CLU_2003895_0_0_1"/>
<dbReference type="OrthoDB" id="4489427at2759"/>
<dbReference type="GO" id="GO:0016020">
    <property type="term" value="C:membrane"/>
    <property type="evidence" value="ECO:0007669"/>
    <property type="project" value="UniProtKB-SubCell"/>
</dbReference>
<keyword evidence="3 5" id="KW-1133">Transmembrane helix</keyword>
<dbReference type="Pfam" id="PF01544">
    <property type="entry name" value="CorA"/>
    <property type="match status" value="1"/>
</dbReference>
<sequence length="124" mass="14157">MRELAEKNARETRSMSIVSLISAIFLPAMFLATLFGTNFFDYVEGDLHIASNFWIYIVMALGMSGCTVLLWVAYQQRRKLKSKHMQKDIEACAEKGHRSCHPLALSSRSRLFLSHSFWKSSSCC</sequence>
<gene>
    <name evidence="6" type="ORF">ANIA_11215</name>
</gene>
<evidence type="ECO:0000256" key="1">
    <source>
        <dbReference type="ARBA" id="ARBA00004141"/>
    </source>
</evidence>
<dbReference type="InterPro" id="IPR045863">
    <property type="entry name" value="CorA_TM1_TM2"/>
</dbReference>
<evidence type="ECO:0000256" key="2">
    <source>
        <dbReference type="ARBA" id="ARBA00022692"/>
    </source>
</evidence>
<dbReference type="AlphaFoldDB" id="C8VQQ4"/>
<reference evidence="7" key="2">
    <citation type="journal article" date="2009" name="Fungal Genet. Biol.">
        <title>The 2008 update of the Aspergillus nidulans genome annotation: a community effort.</title>
        <authorList>
            <person name="Wortman J.R."/>
            <person name="Gilsenan J.M."/>
            <person name="Joardar V."/>
            <person name="Deegan J."/>
            <person name="Clutterbuck J."/>
            <person name="Andersen M.R."/>
            <person name="Archer D."/>
            <person name="Bencina M."/>
            <person name="Braus G."/>
            <person name="Coutinho P."/>
            <person name="von Dohren H."/>
            <person name="Doonan J."/>
            <person name="Driessen A.J."/>
            <person name="Durek P."/>
            <person name="Espeso E."/>
            <person name="Fekete E."/>
            <person name="Flipphi M."/>
            <person name="Estrada C.G."/>
            <person name="Geysens S."/>
            <person name="Goldman G."/>
            <person name="de Groot P.W."/>
            <person name="Hansen K."/>
            <person name="Harris S.D."/>
            <person name="Heinekamp T."/>
            <person name="Helmstaedt K."/>
            <person name="Henrissat B."/>
            <person name="Hofmann G."/>
            <person name="Homan T."/>
            <person name="Horio T."/>
            <person name="Horiuchi H."/>
            <person name="James S."/>
            <person name="Jones M."/>
            <person name="Karaffa L."/>
            <person name="Karanyi Z."/>
            <person name="Kato M."/>
            <person name="Keller N."/>
            <person name="Kelly D.E."/>
            <person name="Kiel J.A."/>
            <person name="Kim J.M."/>
            <person name="van der Klei I.J."/>
            <person name="Klis F.M."/>
            <person name="Kovalchuk A."/>
            <person name="Krasevec N."/>
            <person name="Kubicek C.P."/>
            <person name="Liu B."/>
            <person name="Maccabe A."/>
            <person name="Meyer V."/>
            <person name="Mirabito P."/>
            <person name="Miskei M."/>
            <person name="Mos M."/>
            <person name="Mullins J."/>
            <person name="Nelson D.R."/>
            <person name="Nielsen J."/>
            <person name="Oakley B.R."/>
            <person name="Osmani S.A."/>
            <person name="Pakula T."/>
            <person name="Paszewski A."/>
            <person name="Paulsen I."/>
            <person name="Pilsyk S."/>
            <person name="Pocsi I."/>
            <person name="Punt P.J."/>
            <person name="Ram A.F."/>
            <person name="Ren Q."/>
            <person name="Robellet X."/>
            <person name="Robson G."/>
            <person name="Seiboth B."/>
            <person name="van Solingen P."/>
            <person name="Specht T."/>
            <person name="Sun J."/>
            <person name="Taheri-Talesh N."/>
            <person name="Takeshita N."/>
            <person name="Ussery D."/>
            <person name="vanKuyk P.A."/>
            <person name="Visser H."/>
            <person name="van de Vondervoort P.J."/>
            <person name="de Vries R.P."/>
            <person name="Walton J."/>
            <person name="Xiang X."/>
            <person name="Xiong Y."/>
            <person name="Zeng A.P."/>
            <person name="Brandt B.W."/>
            <person name="Cornell M.J."/>
            <person name="van den Hondel C.A."/>
            <person name="Visser J."/>
            <person name="Oliver S.G."/>
            <person name="Turner G."/>
        </authorList>
    </citation>
    <scope>GENOME REANNOTATION</scope>
    <source>
        <strain evidence="7">FGSC A4 / ATCC 38163 / CBS 112.46 / NRRL 194 / M139</strain>
    </source>
</reference>
<dbReference type="KEGG" id="ani:ANIA_11215"/>
<reference evidence="7" key="1">
    <citation type="journal article" date="2005" name="Nature">
        <title>Sequencing of Aspergillus nidulans and comparative analysis with A. fumigatus and A. oryzae.</title>
        <authorList>
            <person name="Galagan J.E."/>
            <person name="Calvo S.E."/>
            <person name="Cuomo C."/>
            <person name="Ma L.J."/>
            <person name="Wortman J.R."/>
            <person name="Batzoglou S."/>
            <person name="Lee S.I."/>
            <person name="Basturkmen M."/>
            <person name="Spevak C.C."/>
            <person name="Clutterbuck J."/>
            <person name="Kapitonov V."/>
            <person name="Jurka J."/>
            <person name="Scazzocchio C."/>
            <person name="Farman M."/>
            <person name="Butler J."/>
            <person name="Purcell S."/>
            <person name="Harris S."/>
            <person name="Braus G.H."/>
            <person name="Draht O."/>
            <person name="Busch S."/>
            <person name="D'Enfert C."/>
            <person name="Bouchier C."/>
            <person name="Goldman G.H."/>
            <person name="Bell-Pedersen D."/>
            <person name="Griffiths-Jones S."/>
            <person name="Doonan J.H."/>
            <person name="Yu J."/>
            <person name="Vienken K."/>
            <person name="Pain A."/>
            <person name="Freitag M."/>
            <person name="Selker E.U."/>
            <person name="Archer D.B."/>
            <person name="Penalva M.A."/>
            <person name="Oakley B.R."/>
            <person name="Momany M."/>
            <person name="Tanaka T."/>
            <person name="Kumagai T."/>
            <person name="Asai K."/>
            <person name="Machida M."/>
            <person name="Nierman W.C."/>
            <person name="Denning D.W."/>
            <person name="Caddick M."/>
            <person name="Hynes M."/>
            <person name="Paoletti M."/>
            <person name="Fischer R."/>
            <person name="Miller B."/>
            <person name="Dyer P."/>
            <person name="Sachs M.S."/>
            <person name="Osmani S.A."/>
            <person name="Birren B.W."/>
        </authorList>
    </citation>
    <scope>NUCLEOTIDE SEQUENCE [LARGE SCALE GENOMIC DNA]</scope>
    <source>
        <strain evidence="7">FGSC A4 / ATCC 38163 / CBS 112.46 / NRRL 194 / M139</strain>
    </source>
</reference>
<dbReference type="STRING" id="227321.C8VQQ4"/>